<evidence type="ECO:0000313" key="1">
    <source>
        <dbReference type="EMBL" id="GMA92238.1"/>
    </source>
</evidence>
<dbReference type="Gene3D" id="3.40.50.300">
    <property type="entry name" value="P-loop containing nucleotide triphosphate hydrolases"/>
    <property type="match status" value="1"/>
</dbReference>
<sequence>MARWAPLRRDVIAATVDEILGNYRRGRIAIGVDGRTASGKSMFADDLAREFERRGYATARASLDDFLRPAEERYARGRYSPEGYYRDAYAYDVFRRVLIEPFRLGGSAAFVTAAHDRVRDTPIEPKWRTGPEDIFLIVDGGFLDRQELRGVWNYAIWLDADAEVRAERLRSRDGIEPDSELAARYERAHDLYERDAHPREAAIALIDNTDPEHPRRIFADAC</sequence>
<comment type="caution">
    <text evidence="1">The sequence shown here is derived from an EMBL/GenBank/DDBJ whole genome shotgun (WGS) entry which is preliminary data.</text>
</comment>
<organism evidence="1 2">
    <name type="scientific">Homoserinibacter gongjuensis</name>
    <dbReference type="NCBI Taxonomy" id="1162968"/>
    <lineage>
        <taxon>Bacteria</taxon>
        <taxon>Bacillati</taxon>
        <taxon>Actinomycetota</taxon>
        <taxon>Actinomycetes</taxon>
        <taxon>Micrococcales</taxon>
        <taxon>Microbacteriaceae</taxon>
        <taxon>Homoserinibacter</taxon>
    </lineage>
</organism>
<dbReference type="Proteomes" id="UP001157069">
    <property type="component" value="Unassembled WGS sequence"/>
</dbReference>
<dbReference type="GO" id="GO:0016301">
    <property type="term" value="F:kinase activity"/>
    <property type="evidence" value="ECO:0007669"/>
    <property type="project" value="UniProtKB-KW"/>
</dbReference>
<keyword evidence="1" id="KW-0808">Transferase</keyword>
<dbReference type="RefSeq" id="WP_284300905.1">
    <property type="nucleotide sequence ID" value="NZ_BSVA01000001.1"/>
</dbReference>
<keyword evidence="2" id="KW-1185">Reference proteome</keyword>
<reference evidence="2" key="1">
    <citation type="journal article" date="2019" name="Int. J. Syst. Evol. Microbiol.">
        <title>The Global Catalogue of Microorganisms (GCM) 10K type strain sequencing project: providing services to taxonomists for standard genome sequencing and annotation.</title>
        <authorList>
            <consortium name="The Broad Institute Genomics Platform"/>
            <consortium name="The Broad Institute Genome Sequencing Center for Infectious Disease"/>
            <person name="Wu L."/>
            <person name="Ma J."/>
        </authorList>
    </citation>
    <scope>NUCLEOTIDE SEQUENCE [LARGE SCALE GENOMIC DNA]</scope>
    <source>
        <strain evidence="2">NBRC 108755</strain>
    </source>
</reference>
<proteinExistence type="predicted"/>
<accession>A0ABQ6JXW4</accession>
<keyword evidence="1" id="KW-0418">Kinase</keyword>
<dbReference type="SUPFAM" id="SSF52540">
    <property type="entry name" value="P-loop containing nucleoside triphosphate hydrolases"/>
    <property type="match status" value="1"/>
</dbReference>
<name>A0ABQ6JXW4_9MICO</name>
<evidence type="ECO:0000313" key="2">
    <source>
        <dbReference type="Proteomes" id="UP001157069"/>
    </source>
</evidence>
<dbReference type="InterPro" id="IPR027417">
    <property type="entry name" value="P-loop_NTPase"/>
</dbReference>
<dbReference type="EMBL" id="BSVA01000001">
    <property type="protein sequence ID" value="GMA92238.1"/>
    <property type="molecule type" value="Genomic_DNA"/>
</dbReference>
<gene>
    <name evidence="1" type="ORF">GCM10025869_27670</name>
</gene>
<protein>
    <submittedName>
        <fullName evidence="1">Uridine kinase</fullName>
    </submittedName>
</protein>